<feature type="non-terminal residue" evidence="2">
    <location>
        <position position="115"/>
    </location>
</feature>
<dbReference type="Pfam" id="PF01507">
    <property type="entry name" value="PAPS_reduct"/>
    <property type="match status" value="1"/>
</dbReference>
<gene>
    <name evidence="2" type="ORF">S06H3_26914</name>
</gene>
<dbReference type="Gene3D" id="3.40.50.620">
    <property type="entry name" value="HUPs"/>
    <property type="match status" value="1"/>
</dbReference>
<accession>X1PLL6</accession>
<sequence>MDSDRAIIAGGIAKIDESERKSVEKGVYAKNYSIINKTYSPPTKEISWEEVIRWNKKQLENIERESIWNIRTIKEDLKLPVVVSFSGGKDSLVTLALVNKALNNEEFKILFVDTG</sequence>
<name>X1PLL6_9ZZZZ</name>
<dbReference type="InterPro" id="IPR014729">
    <property type="entry name" value="Rossmann-like_a/b/a_fold"/>
</dbReference>
<dbReference type="InterPro" id="IPR050128">
    <property type="entry name" value="Sulfate_adenylyltrnsfr_sub2"/>
</dbReference>
<dbReference type="AlphaFoldDB" id="X1PLL6"/>
<proteinExistence type="predicted"/>
<evidence type="ECO:0000313" key="2">
    <source>
        <dbReference type="EMBL" id="GAI31759.1"/>
    </source>
</evidence>
<dbReference type="EMBL" id="BARV01015583">
    <property type="protein sequence ID" value="GAI31759.1"/>
    <property type="molecule type" value="Genomic_DNA"/>
</dbReference>
<dbReference type="PANTHER" id="PTHR43196">
    <property type="entry name" value="SULFATE ADENYLYLTRANSFERASE SUBUNIT 2"/>
    <property type="match status" value="1"/>
</dbReference>
<evidence type="ECO:0000259" key="1">
    <source>
        <dbReference type="Pfam" id="PF01507"/>
    </source>
</evidence>
<organism evidence="2">
    <name type="scientific">marine sediment metagenome</name>
    <dbReference type="NCBI Taxonomy" id="412755"/>
    <lineage>
        <taxon>unclassified sequences</taxon>
        <taxon>metagenomes</taxon>
        <taxon>ecological metagenomes</taxon>
    </lineage>
</organism>
<dbReference type="InterPro" id="IPR002500">
    <property type="entry name" value="PAPS_reduct_dom"/>
</dbReference>
<dbReference type="SUPFAM" id="SSF52402">
    <property type="entry name" value="Adenine nucleotide alpha hydrolases-like"/>
    <property type="match status" value="1"/>
</dbReference>
<dbReference type="PANTHER" id="PTHR43196:SF2">
    <property type="entry name" value="PHOSPHOADENOSINE PHOSPHOSULFATE REDUCTASE"/>
    <property type="match status" value="1"/>
</dbReference>
<protein>
    <recommendedName>
        <fullName evidence="1">Phosphoadenosine phosphosulphate reductase domain-containing protein</fullName>
    </recommendedName>
</protein>
<comment type="caution">
    <text evidence="2">The sequence shown here is derived from an EMBL/GenBank/DDBJ whole genome shotgun (WGS) entry which is preliminary data.</text>
</comment>
<dbReference type="GO" id="GO:0003824">
    <property type="term" value="F:catalytic activity"/>
    <property type="evidence" value="ECO:0007669"/>
    <property type="project" value="InterPro"/>
</dbReference>
<feature type="domain" description="Phosphoadenosine phosphosulphate reductase" evidence="1">
    <location>
        <begin position="81"/>
        <end position="115"/>
    </location>
</feature>
<reference evidence="2" key="1">
    <citation type="journal article" date="2014" name="Front. Microbiol.">
        <title>High frequency of phylogenetically diverse reductive dehalogenase-homologous genes in deep subseafloor sedimentary metagenomes.</title>
        <authorList>
            <person name="Kawai M."/>
            <person name="Futagami T."/>
            <person name="Toyoda A."/>
            <person name="Takaki Y."/>
            <person name="Nishi S."/>
            <person name="Hori S."/>
            <person name="Arai W."/>
            <person name="Tsubouchi T."/>
            <person name="Morono Y."/>
            <person name="Uchiyama I."/>
            <person name="Ito T."/>
            <person name="Fujiyama A."/>
            <person name="Inagaki F."/>
            <person name="Takami H."/>
        </authorList>
    </citation>
    <scope>NUCLEOTIDE SEQUENCE</scope>
    <source>
        <strain evidence="2">Expedition CK06-06</strain>
    </source>
</reference>